<dbReference type="Pfam" id="PF00276">
    <property type="entry name" value="Ribosomal_L23"/>
    <property type="match status" value="1"/>
</dbReference>
<keyword evidence="3 6" id="KW-0694">RNA-binding</keyword>
<reference evidence="8 9" key="1">
    <citation type="submission" date="2018-12" db="EMBL/GenBank/DDBJ databases">
        <authorList>
            <person name="Chong R.A."/>
        </authorList>
    </citation>
    <scope>NUCLEOTIDE SEQUENCE [LARGE SCALE GENOMIC DNA]</scope>
    <source>
        <strain evidence="8 9">Tca</strain>
    </source>
</reference>
<dbReference type="NCBIfam" id="NF004359">
    <property type="entry name" value="PRK05738.1-3"/>
    <property type="match status" value="1"/>
</dbReference>
<proteinExistence type="inferred from homology"/>
<dbReference type="InterPro" id="IPR012678">
    <property type="entry name" value="Ribosomal_uL23/eL15/eS24_sf"/>
</dbReference>
<keyword evidence="9" id="KW-1185">Reference proteome</keyword>
<comment type="similarity">
    <text evidence="1 6 7">Belongs to the universal ribosomal protein uL23 family.</text>
</comment>
<dbReference type="GO" id="GO:0005840">
    <property type="term" value="C:ribosome"/>
    <property type="evidence" value="ECO:0007669"/>
    <property type="project" value="UniProtKB-KW"/>
</dbReference>
<evidence type="ECO:0000256" key="5">
    <source>
        <dbReference type="ARBA" id="ARBA00023274"/>
    </source>
</evidence>
<dbReference type="GO" id="GO:0006412">
    <property type="term" value="P:translation"/>
    <property type="evidence" value="ECO:0007669"/>
    <property type="project" value="UniProtKB-UniRule"/>
</dbReference>
<evidence type="ECO:0000256" key="1">
    <source>
        <dbReference type="ARBA" id="ARBA00006700"/>
    </source>
</evidence>
<evidence type="ECO:0000256" key="2">
    <source>
        <dbReference type="ARBA" id="ARBA00022730"/>
    </source>
</evidence>
<reference evidence="8 9" key="2">
    <citation type="submission" date="2019-05" db="EMBL/GenBank/DDBJ databases">
        <title>Genome evolution of the obligate endosymbiont Buchnera aphidicola.</title>
        <authorList>
            <person name="Moran N.A."/>
        </authorList>
    </citation>
    <scope>NUCLEOTIDE SEQUENCE [LARGE SCALE GENOMIC DNA]</scope>
    <source>
        <strain evidence="8 9">Tca</strain>
    </source>
</reference>
<name>A0A4D6YP62_9GAMM</name>
<dbReference type="PROSITE" id="PS00050">
    <property type="entry name" value="RIBOSOMAL_L23"/>
    <property type="match status" value="1"/>
</dbReference>
<dbReference type="FunFam" id="3.30.70.330:FF:000001">
    <property type="entry name" value="50S ribosomal protein L23"/>
    <property type="match status" value="1"/>
</dbReference>
<gene>
    <name evidence="6" type="primary">rplW</name>
    <name evidence="8" type="ORF">D9V80_02075</name>
</gene>
<dbReference type="InterPro" id="IPR012677">
    <property type="entry name" value="Nucleotide-bd_a/b_plait_sf"/>
</dbReference>
<organism evidence="8 9">
    <name type="scientific">Buchnera aphidicola</name>
    <name type="common">Thelaxes californica</name>
    <dbReference type="NCBI Taxonomy" id="1315998"/>
    <lineage>
        <taxon>Bacteria</taxon>
        <taxon>Pseudomonadati</taxon>
        <taxon>Pseudomonadota</taxon>
        <taxon>Gammaproteobacteria</taxon>
        <taxon>Enterobacterales</taxon>
        <taxon>Erwiniaceae</taxon>
        <taxon>Buchnera</taxon>
    </lineage>
</organism>
<keyword evidence="5 6" id="KW-0687">Ribonucleoprotein</keyword>
<evidence type="ECO:0000256" key="6">
    <source>
        <dbReference type="HAMAP-Rule" id="MF_01369"/>
    </source>
</evidence>
<dbReference type="SUPFAM" id="SSF54189">
    <property type="entry name" value="Ribosomal proteins S24e, L23 and L15e"/>
    <property type="match status" value="1"/>
</dbReference>
<evidence type="ECO:0000256" key="4">
    <source>
        <dbReference type="ARBA" id="ARBA00022980"/>
    </source>
</evidence>
<dbReference type="GO" id="GO:0003735">
    <property type="term" value="F:structural constituent of ribosome"/>
    <property type="evidence" value="ECO:0007669"/>
    <property type="project" value="InterPro"/>
</dbReference>
<dbReference type="HAMAP" id="MF_01369_B">
    <property type="entry name" value="Ribosomal_uL23_B"/>
    <property type="match status" value="1"/>
</dbReference>
<dbReference type="OrthoDB" id="9793353at2"/>
<evidence type="ECO:0000313" key="9">
    <source>
        <dbReference type="Proteomes" id="UP000298782"/>
    </source>
</evidence>
<dbReference type="AlphaFoldDB" id="A0A4D6YP62"/>
<dbReference type="GO" id="GO:0019843">
    <property type="term" value="F:rRNA binding"/>
    <property type="evidence" value="ECO:0007669"/>
    <property type="project" value="UniProtKB-UniRule"/>
</dbReference>
<evidence type="ECO:0000313" key="8">
    <source>
        <dbReference type="EMBL" id="QCI26925.1"/>
    </source>
</evidence>
<keyword evidence="4 6" id="KW-0689">Ribosomal protein</keyword>
<sequence length="100" mass="11385">MILKSRLLKILYAPKVSEKSSIFLEKTNTIILKVLKDANKIEIKEAVQKILFVKVKSVNTLVVKGKRKKHKGKLSALKKWKKAFVTLQKGQKLDLISGKQ</sequence>
<evidence type="ECO:0000256" key="7">
    <source>
        <dbReference type="RuleBase" id="RU003934"/>
    </source>
</evidence>
<dbReference type="Proteomes" id="UP000298782">
    <property type="component" value="Chromosome"/>
</dbReference>
<dbReference type="EMBL" id="CP034852">
    <property type="protein sequence ID" value="QCI26925.1"/>
    <property type="molecule type" value="Genomic_DNA"/>
</dbReference>
<accession>A0A4D6YP62</accession>
<dbReference type="InterPro" id="IPR013025">
    <property type="entry name" value="Ribosomal_uL23-like"/>
</dbReference>
<dbReference type="PANTHER" id="PTHR11620">
    <property type="entry name" value="60S RIBOSOMAL PROTEIN L23A"/>
    <property type="match status" value="1"/>
</dbReference>
<comment type="function">
    <text evidence="6">One of the early assembly proteins it binds 23S rRNA. One of the proteins that surrounds the polypeptide exit tunnel on the outside of the ribosome. Forms the main docking site for trigger factor binding to the ribosome.</text>
</comment>
<evidence type="ECO:0000256" key="3">
    <source>
        <dbReference type="ARBA" id="ARBA00022884"/>
    </source>
</evidence>
<dbReference type="RefSeq" id="WP_158353752.1">
    <property type="nucleotide sequence ID" value="NZ_CP034852.1"/>
</dbReference>
<protein>
    <recommendedName>
        <fullName evidence="6">Large ribosomal subunit protein uL23</fullName>
    </recommendedName>
</protein>
<keyword evidence="2 6" id="KW-0699">rRNA-binding</keyword>
<comment type="subunit">
    <text evidence="6">Part of the 50S ribosomal subunit. Contacts protein L29, and trigger factor when it is bound to the ribosome.</text>
</comment>
<dbReference type="GO" id="GO:1990904">
    <property type="term" value="C:ribonucleoprotein complex"/>
    <property type="evidence" value="ECO:0007669"/>
    <property type="project" value="UniProtKB-KW"/>
</dbReference>
<dbReference type="Gene3D" id="3.30.70.330">
    <property type="match status" value="1"/>
</dbReference>
<dbReference type="InterPro" id="IPR001014">
    <property type="entry name" value="Ribosomal_uL23_CS"/>
</dbReference>